<evidence type="ECO:0000313" key="2">
    <source>
        <dbReference type="Proteomes" id="UP000192997"/>
    </source>
</evidence>
<dbReference type="RefSeq" id="WP_085727551.1">
    <property type="nucleotide sequence ID" value="NZ_NBYN01000026.1"/>
</dbReference>
<accession>A0A1X4G995</accession>
<organism evidence="1 2">
    <name type="scientific">Cylindrospermopsis raciborskii CENA303</name>
    <dbReference type="NCBI Taxonomy" id="1170769"/>
    <lineage>
        <taxon>Bacteria</taxon>
        <taxon>Bacillati</taxon>
        <taxon>Cyanobacteriota</taxon>
        <taxon>Cyanophyceae</taxon>
        <taxon>Nostocales</taxon>
        <taxon>Aphanizomenonaceae</taxon>
        <taxon>Cylindrospermopsis</taxon>
    </lineage>
</organism>
<dbReference type="AlphaFoldDB" id="A0A1X4G995"/>
<sequence>MTIKAVNHEKKPKVKEKGWNASKIVGNLGPLSHKDLRYVLRVYKKLKWDFFSDLRKEGLDSRQNKGLKWSGGVRFHLGSGINGLSRL</sequence>
<name>A0A1X4G995_9CYAN</name>
<reference evidence="2" key="1">
    <citation type="submission" date="2017-04" db="EMBL/GenBank/DDBJ databases">
        <authorList>
            <person name="Abreu V.A."/>
            <person name="Popin R.V."/>
            <person name="Rigonato J."/>
            <person name="Andreote A.P."/>
            <person name="Schaker P.C."/>
            <person name="Hoff-Risseti C."/>
            <person name="Alvarenga D.O."/>
            <person name="Varani A.M."/>
            <person name="Fiore M.F."/>
        </authorList>
    </citation>
    <scope>NUCLEOTIDE SEQUENCE [LARGE SCALE GENOMIC DNA]</scope>
    <source>
        <strain evidence="2">CENA303</strain>
    </source>
</reference>
<proteinExistence type="predicted"/>
<dbReference type="Proteomes" id="UP000192997">
    <property type="component" value="Unassembled WGS sequence"/>
</dbReference>
<evidence type="ECO:0000313" key="1">
    <source>
        <dbReference type="EMBL" id="OSO93353.1"/>
    </source>
</evidence>
<dbReference type="EMBL" id="NBYN01000026">
    <property type="protein sequence ID" value="OSO93353.1"/>
    <property type="molecule type" value="Genomic_DNA"/>
</dbReference>
<protein>
    <submittedName>
        <fullName evidence="1">Uncharacterized protein</fullName>
    </submittedName>
</protein>
<gene>
    <name evidence="1" type="ORF">B7O87_05480</name>
</gene>
<comment type="caution">
    <text evidence="1">The sequence shown here is derived from an EMBL/GenBank/DDBJ whole genome shotgun (WGS) entry which is preliminary data.</text>
</comment>